<feature type="transmembrane region" description="Helical" evidence="1">
    <location>
        <begin position="27"/>
        <end position="47"/>
    </location>
</feature>
<keyword evidence="3" id="KW-1185">Reference proteome</keyword>
<keyword evidence="1" id="KW-0472">Membrane</keyword>
<dbReference type="AlphaFoldDB" id="B0EAT8"/>
<accession>B0EAT8</accession>
<dbReference type="VEuPathDB" id="AmoebaDB:EDI_102130"/>
<protein>
    <submittedName>
        <fullName evidence="2">Uncharacterized protein</fullName>
    </submittedName>
</protein>
<dbReference type="KEGG" id="edi:EDI_102130"/>
<name>B0EAT8_ENTDS</name>
<proteinExistence type="predicted"/>
<evidence type="ECO:0000313" key="2">
    <source>
        <dbReference type="EMBL" id="EDR28348.1"/>
    </source>
</evidence>
<dbReference type="Proteomes" id="UP000008076">
    <property type="component" value="Unassembled WGS sequence"/>
</dbReference>
<keyword evidence="1" id="KW-1133">Transmembrane helix</keyword>
<organism evidence="3">
    <name type="scientific">Entamoeba dispar (strain ATCC PRA-260 / SAW760)</name>
    <dbReference type="NCBI Taxonomy" id="370354"/>
    <lineage>
        <taxon>Eukaryota</taxon>
        <taxon>Amoebozoa</taxon>
        <taxon>Evosea</taxon>
        <taxon>Archamoebae</taxon>
        <taxon>Mastigamoebida</taxon>
        <taxon>Entamoebidae</taxon>
        <taxon>Entamoeba</taxon>
    </lineage>
</organism>
<evidence type="ECO:0000313" key="3">
    <source>
        <dbReference type="Proteomes" id="UP000008076"/>
    </source>
</evidence>
<dbReference type="EMBL" id="DS548511">
    <property type="protein sequence ID" value="EDR28348.1"/>
    <property type="molecule type" value="Genomic_DNA"/>
</dbReference>
<keyword evidence="1" id="KW-0812">Transmembrane</keyword>
<gene>
    <name evidence="2" type="ORF">EDI_102130</name>
</gene>
<feature type="transmembrane region" description="Helical" evidence="1">
    <location>
        <begin position="83"/>
        <end position="100"/>
    </location>
</feature>
<dbReference type="RefSeq" id="XP_001735443.1">
    <property type="nucleotide sequence ID" value="XM_001735391.1"/>
</dbReference>
<feature type="transmembrane region" description="Helical" evidence="1">
    <location>
        <begin position="5"/>
        <end position="21"/>
    </location>
</feature>
<evidence type="ECO:0000256" key="1">
    <source>
        <dbReference type="SAM" id="Phobius"/>
    </source>
</evidence>
<dbReference type="GeneID" id="5880406"/>
<reference evidence="3" key="1">
    <citation type="submission" date="2007-12" db="EMBL/GenBank/DDBJ databases">
        <title>Annotation of Entamoeba dispar SAW760.</title>
        <authorList>
            <person name="Lorenzi H."/>
            <person name="Inman J."/>
            <person name="Schobel S."/>
            <person name="Amedeo P."/>
            <person name="Caler E."/>
        </authorList>
    </citation>
    <scope>NUCLEOTIDE SEQUENCE [LARGE SCALE GENOMIC DNA]</scope>
    <source>
        <strain evidence="3">ATCC PRA-260 / SAW760</strain>
    </source>
</reference>
<sequence>MFFLFLLYLSLYHLIIIYFFSFKNYYYSNLFKFIQIYSNLLYFIYFYSTRISRKSNINNCTPTNRFRRYYQGYKYNHYQQNKSIITLILIIIFINTIVHFK</sequence>